<dbReference type="InterPro" id="IPR015422">
    <property type="entry name" value="PyrdxlP-dep_Trfase_small"/>
</dbReference>
<evidence type="ECO:0000259" key="11">
    <source>
        <dbReference type="Pfam" id="PF00155"/>
    </source>
</evidence>
<feature type="modified residue" description="N6-(pyridoxal phosphate)lysine" evidence="9">
    <location>
        <position position="238"/>
    </location>
</feature>
<reference evidence="12 13" key="1">
    <citation type="submission" date="2018-08" db="EMBL/GenBank/DDBJ databases">
        <title>Salinimonas sediminis sp. nov., a piezophilic bacterium isolated from a deep-sea sediment sample from the New Britain Trench.</title>
        <authorList>
            <person name="Cao J."/>
        </authorList>
    </citation>
    <scope>NUCLEOTIDE SEQUENCE [LARGE SCALE GENOMIC DNA]</scope>
    <source>
        <strain evidence="12 13">N102</strain>
    </source>
</reference>
<keyword evidence="13" id="KW-1185">Reference proteome</keyword>
<dbReference type="RefSeq" id="WP_108566604.1">
    <property type="nucleotide sequence ID" value="NZ_CP031769.1"/>
</dbReference>
<feature type="domain" description="Aminotransferase class I/classII large" evidence="11">
    <location>
        <begin position="39"/>
        <end position="379"/>
    </location>
</feature>
<evidence type="ECO:0000256" key="4">
    <source>
        <dbReference type="ARBA" id="ARBA00011738"/>
    </source>
</evidence>
<keyword evidence="5 10" id="KW-0808">Transferase</keyword>
<dbReference type="InterPro" id="IPR004839">
    <property type="entry name" value="Aminotransferase_I/II_large"/>
</dbReference>
<dbReference type="PANTHER" id="PTHR13693:SF100">
    <property type="entry name" value="8-AMINO-7-OXONONANOATE SYNTHASE"/>
    <property type="match status" value="1"/>
</dbReference>
<dbReference type="OrthoDB" id="9807157at2"/>
<dbReference type="InterPro" id="IPR015421">
    <property type="entry name" value="PyrdxlP-dep_Trfase_major"/>
</dbReference>
<dbReference type="InterPro" id="IPR050087">
    <property type="entry name" value="AON_synthase_class-II"/>
</dbReference>
<comment type="catalytic activity">
    <reaction evidence="8 10">
        <text>6-carboxyhexanoyl-[ACP] + L-alanine + H(+) = (8S)-8-amino-7-oxononanoate + holo-[ACP] + CO2</text>
        <dbReference type="Rhea" id="RHEA:42288"/>
        <dbReference type="Rhea" id="RHEA-COMP:9685"/>
        <dbReference type="Rhea" id="RHEA-COMP:9955"/>
        <dbReference type="ChEBI" id="CHEBI:15378"/>
        <dbReference type="ChEBI" id="CHEBI:16526"/>
        <dbReference type="ChEBI" id="CHEBI:57972"/>
        <dbReference type="ChEBI" id="CHEBI:64479"/>
        <dbReference type="ChEBI" id="CHEBI:78846"/>
        <dbReference type="ChEBI" id="CHEBI:149468"/>
        <dbReference type="EC" id="2.3.1.47"/>
    </reaction>
</comment>
<keyword evidence="12" id="KW-0012">Acyltransferase</keyword>
<evidence type="ECO:0000256" key="6">
    <source>
        <dbReference type="ARBA" id="ARBA00022756"/>
    </source>
</evidence>
<dbReference type="AlphaFoldDB" id="A0A346NKD2"/>
<evidence type="ECO:0000256" key="5">
    <source>
        <dbReference type="ARBA" id="ARBA00022679"/>
    </source>
</evidence>
<protein>
    <recommendedName>
        <fullName evidence="10">8-amino-7-ketopelargonate synthase</fullName>
        <ecNumber evidence="10">2.3.1.47</ecNumber>
    </recommendedName>
</protein>
<gene>
    <name evidence="12" type="primary">bioF</name>
    <name evidence="12" type="ORF">D0Y50_06090</name>
</gene>
<dbReference type="PANTHER" id="PTHR13693">
    <property type="entry name" value="CLASS II AMINOTRANSFERASE/8-AMINO-7-OXONONANOATE SYNTHASE"/>
    <property type="match status" value="1"/>
</dbReference>
<dbReference type="Proteomes" id="UP000262073">
    <property type="component" value="Chromosome"/>
</dbReference>
<dbReference type="Pfam" id="PF00155">
    <property type="entry name" value="Aminotran_1_2"/>
    <property type="match status" value="1"/>
</dbReference>
<evidence type="ECO:0000256" key="10">
    <source>
        <dbReference type="RuleBase" id="RU003693"/>
    </source>
</evidence>
<proteinExistence type="inferred from homology"/>
<evidence type="ECO:0000313" key="12">
    <source>
        <dbReference type="EMBL" id="AXR05989.1"/>
    </source>
</evidence>
<dbReference type="NCBIfam" id="TIGR00858">
    <property type="entry name" value="bioF"/>
    <property type="match status" value="1"/>
</dbReference>
<dbReference type="InterPro" id="IPR015424">
    <property type="entry name" value="PyrdxlP-dep_Trfase"/>
</dbReference>
<evidence type="ECO:0000256" key="9">
    <source>
        <dbReference type="PIRSR" id="PIRSR604723-51"/>
    </source>
</evidence>
<organism evidence="12 13">
    <name type="scientific">Salinimonas sediminis</name>
    <dbReference type="NCBI Taxonomy" id="2303538"/>
    <lineage>
        <taxon>Bacteria</taxon>
        <taxon>Pseudomonadati</taxon>
        <taxon>Pseudomonadota</taxon>
        <taxon>Gammaproteobacteria</taxon>
        <taxon>Alteromonadales</taxon>
        <taxon>Alteromonadaceae</taxon>
        <taxon>Alteromonas/Salinimonas group</taxon>
        <taxon>Salinimonas</taxon>
    </lineage>
</organism>
<name>A0A346NKD2_9ALTE</name>
<dbReference type="GO" id="GO:0008710">
    <property type="term" value="F:8-amino-7-oxononanoate synthase activity"/>
    <property type="evidence" value="ECO:0007669"/>
    <property type="project" value="UniProtKB-UniRule"/>
</dbReference>
<comment type="function">
    <text evidence="10">Catalyzes the decarboxylative condensation of pimeloyl-[acyl-carrier protein] and L-alanine to produce 8-amino-7-oxononanoate (AON), [acyl-carrier protein], and carbon dioxide.</text>
</comment>
<accession>A0A346NKD2</accession>
<dbReference type="SUPFAM" id="SSF53383">
    <property type="entry name" value="PLP-dependent transferases"/>
    <property type="match status" value="1"/>
</dbReference>
<dbReference type="GO" id="GO:0009102">
    <property type="term" value="P:biotin biosynthetic process"/>
    <property type="evidence" value="ECO:0007669"/>
    <property type="project" value="UniProtKB-UniRule"/>
</dbReference>
<dbReference type="GO" id="GO:0030170">
    <property type="term" value="F:pyridoxal phosphate binding"/>
    <property type="evidence" value="ECO:0007669"/>
    <property type="project" value="InterPro"/>
</dbReference>
<dbReference type="InterPro" id="IPR004723">
    <property type="entry name" value="AONS_Archaea/Proteobacteria"/>
</dbReference>
<dbReference type="EMBL" id="CP031769">
    <property type="protein sequence ID" value="AXR05989.1"/>
    <property type="molecule type" value="Genomic_DNA"/>
</dbReference>
<dbReference type="Gene3D" id="3.90.1150.10">
    <property type="entry name" value="Aspartate Aminotransferase, domain 1"/>
    <property type="match status" value="1"/>
</dbReference>
<comment type="pathway">
    <text evidence="2 10">Cofactor biosynthesis; biotin biosynthesis.</text>
</comment>
<evidence type="ECO:0000256" key="1">
    <source>
        <dbReference type="ARBA" id="ARBA00001933"/>
    </source>
</evidence>
<keyword evidence="6" id="KW-0093">Biotin biosynthesis</keyword>
<dbReference type="Gene3D" id="3.40.640.10">
    <property type="entry name" value="Type I PLP-dependent aspartate aminotransferase-like (Major domain)"/>
    <property type="match status" value="1"/>
</dbReference>
<dbReference type="PROSITE" id="PS00599">
    <property type="entry name" value="AA_TRANSFER_CLASS_2"/>
    <property type="match status" value="1"/>
</dbReference>
<dbReference type="InterPro" id="IPR001917">
    <property type="entry name" value="Aminotrans_II_pyridoxalP_BS"/>
</dbReference>
<evidence type="ECO:0000256" key="8">
    <source>
        <dbReference type="ARBA" id="ARBA00047715"/>
    </source>
</evidence>
<dbReference type="EC" id="2.3.1.47" evidence="10"/>
<evidence type="ECO:0000256" key="3">
    <source>
        <dbReference type="ARBA" id="ARBA00010008"/>
    </source>
</evidence>
<keyword evidence="7 9" id="KW-0663">Pyridoxal phosphate</keyword>
<dbReference type="KEGG" id="salm:D0Y50_06090"/>
<dbReference type="CDD" id="cd06454">
    <property type="entry name" value="KBL_like"/>
    <property type="match status" value="1"/>
</dbReference>
<evidence type="ECO:0000313" key="13">
    <source>
        <dbReference type="Proteomes" id="UP000262073"/>
    </source>
</evidence>
<comment type="cofactor">
    <cofactor evidence="1 9 10">
        <name>pyridoxal 5'-phosphate</name>
        <dbReference type="ChEBI" id="CHEBI:597326"/>
    </cofactor>
</comment>
<comment type="similarity">
    <text evidence="3 10">Belongs to the class-II pyridoxal-phosphate-dependent aminotransferase family. BioF subfamily.</text>
</comment>
<dbReference type="UniPathway" id="UPA00078"/>
<sequence length="389" mass="42291">MPFDWMARELEHKQQQGYLRSRTVVEYEKDSVICIAGKHYLNFSSNDYLAMRQHEGLLQCWVEGLAQFGAGSGASPLVTGYTQAHQALESYLAEHLKREAVLLFNSGFSANQALCQALFPAGGNIVADKYMHASFIDGAQGSSGQLRRFKHNDISHLRQQLAACDTADTLIACEGIYSMDGDASPLTELASLSHQHDCWMMVDDAHGLGVLGETGLGSVQAYGLSQQQVPIVMGTFGKAIGTGGAFVAGSQLLIDYLVNNARHYIYSTAMPPAQALATLYSFEHIATADKRDTLQQNIAYFKKYAAQCGIALMPSTSPIQPVMIGNPQRAVAFSEALKQRGIWAPAIRYPSVPKGTDRIRITLNSGHTRQDITAVCDALSLAAQETSHV</sequence>
<evidence type="ECO:0000256" key="7">
    <source>
        <dbReference type="ARBA" id="ARBA00022898"/>
    </source>
</evidence>
<comment type="subunit">
    <text evidence="4 10">Homodimer.</text>
</comment>
<evidence type="ECO:0000256" key="2">
    <source>
        <dbReference type="ARBA" id="ARBA00004746"/>
    </source>
</evidence>